<keyword evidence="2 4" id="KW-0479">Metal-binding</keyword>
<keyword evidence="3 4" id="KW-0408">Iron</keyword>
<evidence type="ECO:0000256" key="2">
    <source>
        <dbReference type="ARBA" id="ARBA00022723"/>
    </source>
</evidence>
<organism evidence="7 8">
    <name type="scientific">Roseiarcus fermentans</name>
    <dbReference type="NCBI Taxonomy" id="1473586"/>
    <lineage>
        <taxon>Bacteria</taxon>
        <taxon>Pseudomonadati</taxon>
        <taxon>Pseudomonadota</taxon>
        <taxon>Alphaproteobacteria</taxon>
        <taxon>Hyphomicrobiales</taxon>
        <taxon>Roseiarcaceae</taxon>
        <taxon>Roseiarcus</taxon>
    </lineage>
</organism>
<dbReference type="PANTHER" id="PTHR35008">
    <property type="entry name" value="BLL4482 PROTEIN-RELATED"/>
    <property type="match status" value="1"/>
</dbReference>
<dbReference type="InterPro" id="IPR051459">
    <property type="entry name" value="Cytochrome_c-type_DH"/>
</dbReference>
<reference evidence="7 8" key="1">
    <citation type="submission" date="2018-06" db="EMBL/GenBank/DDBJ databases">
        <title>Genomic Encyclopedia of Type Strains, Phase IV (KMG-IV): sequencing the most valuable type-strain genomes for metagenomic binning, comparative biology and taxonomic classification.</title>
        <authorList>
            <person name="Goeker M."/>
        </authorList>
    </citation>
    <scope>NUCLEOTIDE SEQUENCE [LARGE SCALE GENOMIC DNA]</scope>
    <source>
        <strain evidence="7 8">DSM 24875</strain>
    </source>
</reference>
<feature type="domain" description="Cytochrome c" evidence="6">
    <location>
        <begin position="174"/>
        <end position="283"/>
    </location>
</feature>
<evidence type="ECO:0000256" key="4">
    <source>
        <dbReference type="PROSITE-ProRule" id="PRU00433"/>
    </source>
</evidence>
<dbReference type="GO" id="GO:0020037">
    <property type="term" value="F:heme binding"/>
    <property type="evidence" value="ECO:0007669"/>
    <property type="project" value="InterPro"/>
</dbReference>
<gene>
    <name evidence="7" type="ORF">DFR50_11113</name>
</gene>
<evidence type="ECO:0000259" key="6">
    <source>
        <dbReference type="PROSITE" id="PS51007"/>
    </source>
</evidence>
<evidence type="ECO:0000256" key="5">
    <source>
        <dbReference type="SAM" id="SignalP"/>
    </source>
</evidence>
<dbReference type="AlphaFoldDB" id="A0A366FGM2"/>
<keyword evidence="8" id="KW-1185">Reference proteome</keyword>
<dbReference type="PROSITE" id="PS51007">
    <property type="entry name" value="CYTC"/>
    <property type="match status" value="3"/>
</dbReference>
<name>A0A366FGM2_9HYPH</name>
<proteinExistence type="predicted"/>
<dbReference type="OrthoDB" id="9811281at2"/>
<keyword evidence="1 4" id="KW-0349">Heme</keyword>
<dbReference type="GO" id="GO:0009055">
    <property type="term" value="F:electron transfer activity"/>
    <property type="evidence" value="ECO:0007669"/>
    <property type="project" value="InterPro"/>
</dbReference>
<sequence>MQQAKASAAIGAILIAVVTTAASDGADPSLAQRGGYLARAGDCEACHTTPGGAPYAGGAAIHSPYGPLYAPNITPDKTNGIGAWSDEQFYRALHEGIDDHGRNLYPAFPYQWFTKVTRDDVLAIRAFLNTVPPSSEKSKPSHLMFPFDIRAGLTAWNALYFRPGEFKPDPAKGNPWNRGAYLVEGLGHCGDCHTPKGVAMEPETSKPFAGGDVDDWYAPNVTSDPVHGIGGWSEDDLVQYLKTGSSAGGRVAGGPMAQVVHESLAYLNDSDLHAIAIYLKDLAPIAEATPSRPSGEIGPHASGEGVYLTQCAFCHQPDGKGQPGRIPALAGNEVVTARGPEDVIRQILGGHLATGSYAPMPAVGATLTDQEIADVTDYVRNAWSNRAPVIAQTGLVGKIRAKTISTLAGPGATEEHNDPCMVGPDSQSVPTFNDPQIDQALSGLTDATMLQAIPPLIQRVRQIAPDEKQADIVNGLALAYCRLEARKAGFRKPNGRDRLNRFTSLVYGELVAKGTE</sequence>
<feature type="domain" description="Cytochrome c" evidence="6">
    <location>
        <begin position="29"/>
        <end position="132"/>
    </location>
</feature>
<feature type="signal peptide" evidence="5">
    <location>
        <begin position="1"/>
        <end position="21"/>
    </location>
</feature>
<dbReference type="Proteomes" id="UP000253529">
    <property type="component" value="Unassembled WGS sequence"/>
</dbReference>
<evidence type="ECO:0000256" key="3">
    <source>
        <dbReference type="ARBA" id="ARBA00023004"/>
    </source>
</evidence>
<accession>A0A366FGM2</accession>
<feature type="chain" id="PRO_5016694654" evidence="5">
    <location>
        <begin position="22"/>
        <end position="516"/>
    </location>
</feature>
<dbReference type="RefSeq" id="WP_113889315.1">
    <property type="nucleotide sequence ID" value="NZ_QNRK01000011.1"/>
</dbReference>
<keyword evidence="5" id="KW-0732">Signal</keyword>
<protein>
    <submittedName>
        <fullName evidence="7">Mono/diheme cytochrome c family protein</fullName>
    </submittedName>
</protein>
<evidence type="ECO:0000313" key="7">
    <source>
        <dbReference type="EMBL" id="RBP13751.1"/>
    </source>
</evidence>
<dbReference type="Gene3D" id="1.10.760.10">
    <property type="entry name" value="Cytochrome c-like domain"/>
    <property type="match status" value="2"/>
</dbReference>
<dbReference type="EMBL" id="QNRK01000011">
    <property type="protein sequence ID" value="RBP13751.1"/>
    <property type="molecule type" value="Genomic_DNA"/>
</dbReference>
<comment type="caution">
    <text evidence="7">The sequence shown here is derived from an EMBL/GenBank/DDBJ whole genome shotgun (WGS) entry which is preliminary data.</text>
</comment>
<feature type="domain" description="Cytochrome c" evidence="6">
    <location>
        <begin position="298"/>
        <end position="383"/>
    </location>
</feature>
<dbReference type="PANTHER" id="PTHR35008:SF8">
    <property type="entry name" value="ALCOHOL DEHYDROGENASE CYTOCHROME C SUBUNIT"/>
    <property type="match status" value="1"/>
</dbReference>
<dbReference type="Pfam" id="PF00034">
    <property type="entry name" value="Cytochrom_C"/>
    <property type="match status" value="1"/>
</dbReference>
<dbReference type="SUPFAM" id="SSF46626">
    <property type="entry name" value="Cytochrome c"/>
    <property type="match status" value="3"/>
</dbReference>
<evidence type="ECO:0000313" key="8">
    <source>
        <dbReference type="Proteomes" id="UP000253529"/>
    </source>
</evidence>
<dbReference type="InterPro" id="IPR036909">
    <property type="entry name" value="Cyt_c-like_dom_sf"/>
</dbReference>
<dbReference type="GO" id="GO:0046872">
    <property type="term" value="F:metal ion binding"/>
    <property type="evidence" value="ECO:0007669"/>
    <property type="project" value="UniProtKB-KW"/>
</dbReference>
<dbReference type="InterPro" id="IPR009056">
    <property type="entry name" value="Cyt_c-like_dom"/>
</dbReference>
<evidence type="ECO:0000256" key="1">
    <source>
        <dbReference type="ARBA" id="ARBA00022617"/>
    </source>
</evidence>